<reference evidence="3 4" key="1">
    <citation type="submission" date="2018-07" db="EMBL/GenBank/DDBJ databases">
        <title>Leeuwenhoekiella genomics.</title>
        <authorList>
            <person name="Tahon G."/>
            <person name="Willems A."/>
        </authorList>
    </citation>
    <scope>NUCLEOTIDE SEQUENCE [LARGE SCALE GENOMIC DNA]</scope>
    <source>
        <strain evidence="3 4">LMG 29608</strain>
    </source>
</reference>
<dbReference type="Proteomes" id="UP000289859">
    <property type="component" value="Unassembled WGS sequence"/>
</dbReference>
<comment type="caution">
    <text evidence="3">The sequence shown here is derived from an EMBL/GenBank/DDBJ whole genome shotgun (WGS) entry which is preliminary data.</text>
</comment>
<dbReference type="SUPFAM" id="SSF52833">
    <property type="entry name" value="Thioredoxin-like"/>
    <property type="match status" value="1"/>
</dbReference>
<keyword evidence="2" id="KW-0732">Signal</keyword>
<dbReference type="PROSITE" id="PS00194">
    <property type="entry name" value="THIOREDOXIN_1"/>
    <property type="match status" value="1"/>
</dbReference>
<dbReference type="InterPro" id="IPR017937">
    <property type="entry name" value="Thioredoxin_CS"/>
</dbReference>
<evidence type="ECO:0000313" key="4">
    <source>
        <dbReference type="Proteomes" id="UP000289859"/>
    </source>
</evidence>
<organism evidence="3 4">
    <name type="scientific">Leeuwenhoekiella polynyae</name>
    <dbReference type="NCBI Taxonomy" id="1550906"/>
    <lineage>
        <taxon>Bacteria</taxon>
        <taxon>Pseudomonadati</taxon>
        <taxon>Bacteroidota</taxon>
        <taxon>Flavobacteriia</taxon>
        <taxon>Flavobacteriales</taxon>
        <taxon>Flavobacteriaceae</taxon>
        <taxon>Leeuwenhoekiella</taxon>
    </lineage>
</organism>
<dbReference type="RefSeq" id="WP_128766891.1">
    <property type="nucleotide sequence ID" value="NZ_JBHUOO010000003.1"/>
</dbReference>
<dbReference type="InterPro" id="IPR036249">
    <property type="entry name" value="Thioredoxin-like_sf"/>
</dbReference>
<feature type="signal peptide" evidence="2">
    <location>
        <begin position="1"/>
        <end position="17"/>
    </location>
</feature>
<evidence type="ECO:0000256" key="2">
    <source>
        <dbReference type="SAM" id="SignalP"/>
    </source>
</evidence>
<dbReference type="EMBL" id="QOVK01000025">
    <property type="protein sequence ID" value="RXG13638.1"/>
    <property type="molecule type" value="Genomic_DNA"/>
</dbReference>
<sequence>MKKILLFLFLTCGSLAAQDREQINWLSWEELDSALATKPKKTFVFFHADWCAYCKKIDRVVFTKPEVIKKINTDYYAVRMDTETTDTIRFDGRTFTNRQALTKRNGVHDLALLLGSRPEKSFSLPVTIFFDEQFGIKQRVFEYYTSWELLKILEQ</sequence>
<name>A0A4Q0NUF1_9FLAO</name>
<proteinExistence type="predicted"/>
<protein>
    <submittedName>
        <fullName evidence="3">Thioredoxin-like protein</fullName>
    </submittedName>
</protein>
<keyword evidence="4" id="KW-1185">Reference proteome</keyword>
<dbReference type="Gene3D" id="3.40.30.10">
    <property type="entry name" value="Glutaredoxin"/>
    <property type="match status" value="1"/>
</dbReference>
<gene>
    <name evidence="3" type="ORF">DSM02_3679</name>
</gene>
<evidence type="ECO:0000256" key="1">
    <source>
        <dbReference type="ARBA" id="ARBA00023284"/>
    </source>
</evidence>
<dbReference type="OrthoDB" id="9811036at2"/>
<dbReference type="AlphaFoldDB" id="A0A4Q0NUF1"/>
<accession>A0A4Q0NUF1</accession>
<evidence type="ECO:0000313" key="3">
    <source>
        <dbReference type="EMBL" id="RXG13638.1"/>
    </source>
</evidence>
<keyword evidence="1" id="KW-0676">Redox-active center</keyword>
<feature type="chain" id="PRO_5020612784" evidence="2">
    <location>
        <begin position="18"/>
        <end position="155"/>
    </location>
</feature>
<dbReference type="Pfam" id="PF13899">
    <property type="entry name" value="Thioredoxin_7"/>
    <property type="match status" value="1"/>
</dbReference>